<evidence type="ECO:0000313" key="12">
    <source>
        <dbReference type="Proteomes" id="UP000000379"/>
    </source>
</evidence>
<dbReference type="Pfam" id="PF02784">
    <property type="entry name" value="Orn_Arg_deC_N"/>
    <property type="match status" value="1"/>
</dbReference>
<keyword evidence="2 5" id="KW-0210">Decarboxylase</keyword>
<dbReference type="Pfam" id="PF00278">
    <property type="entry name" value="Orn_DAP_Arg_deC"/>
    <property type="match status" value="1"/>
</dbReference>
<feature type="binding site" evidence="5">
    <location>
        <position position="289"/>
    </location>
    <ligand>
        <name>substrate</name>
    </ligand>
</feature>
<feature type="domain" description="Orn/DAP/Arg decarboxylase 2 N-terminal" evidence="10">
    <location>
        <begin position="26"/>
        <end position="254"/>
    </location>
</feature>
<dbReference type="GO" id="GO:0008836">
    <property type="term" value="F:diaminopimelate decarboxylase activity"/>
    <property type="evidence" value="ECO:0007669"/>
    <property type="project" value="UniProtKB-UniRule"/>
</dbReference>
<comment type="catalytic activity">
    <reaction evidence="5 8">
        <text>meso-2,6-diaminopimelate + H(+) = L-lysine + CO2</text>
        <dbReference type="Rhea" id="RHEA:15101"/>
        <dbReference type="ChEBI" id="CHEBI:15378"/>
        <dbReference type="ChEBI" id="CHEBI:16526"/>
        <dbReference type="ChEBI" id="CHEBI:32551"/>
        <dbReference type="ChEBI" id="CHEBI:57791"/>
        <dbReference type="EC" id="4.1.1.20"/>
    </reaction>
</comment>
<dbReference type="GO" id="GO:0009089">
    <property type="term" value="P:lysine biosynthetic process via diaminopimelate"/>
    <property type="evidence" value="ECO:0007669"/>
    <property type="project" value="UniProtKB-UniRule"/>
</dbReference>
<evidence type="ECO:0000256" key="7">
    <source>
        <dbReference type="PIRSR" id="PIRSR600183-50"/>
    </source>
</evidence>
<accession>D7CXF2</accession>
<comment type="pathway">
    <text evidence="5 8">Amino-acid biosynthesis; L-lysine biosynthesis via DAP pathway; L-lysine from DL-2,6-diaminopimelate: step 1/1.</text>
</comment>
<keyword evidence="5 8" id="KW-0457">Lysine biosynthesis</keyword>
<dbReference type="SUPFAM" id="SSF51419">
    <property type="entry name" value="PLP-binding barrel"/>
    <property type="match status" value="1"/>
</dbReference>
<dbReference type="InterPro" id="IPR000183">
    <property type="entry name" value="Orn/DAP/Arg_de-COase"/>
</dbReference>
<dbReference type="STRING" id="649638.Trad_0134"/>
<gene>
    <name evidence="5" type="primary">lysA</name>
    <name evidence="11" type="ordered locus">Trad_0134</name>
</gene>
<evidence type="ECO:0000256" key="4">
    <source>
        <dbReference type="ARBA" id="ARBA00023239"/>
    </source>
</evidence>
<feature type="binding site" evidence="5">
    <location>
        <position position="344"/>
    </location>
    <ligand>
        <name>substrate</name>
    </ligand>
</feature>
<dbReference type="CDD" id="cd06828">
    <property type="entry name" value="PLPDE_III_DapDC"/>
    <property type="match status" value="1"/>
</dbReference>
<dbReference type="Gene3D" id="3.20.20.10">
    <property type="entry name" value="Alanine racemase"/>
    <property type="match status" value="1"/>
</dbReference>
<proteinExistence type="inferred from homology"/>
<dbReference type="UniPathway" id="UPA00034">
    <property type="reaction ID" value="UER00027"/>
</dbReference>
<dbReference type="PRINTS" id="PR01179">
    <property type="entry name" value="ODADCRBXLASE"/>
</dbReference>
<dbReference type="PRINTS" id="PR01181">
    <property type="entry name" value="DAPDCRBXLASE"/>
</dbReference>
<dbReference type="InterPro" id="IPR022653">
    <property type="entry name" value="De-COase2_pyr-phos_BS"/>
</dbReference>
<dbReference type="AlphaFoldDB" id="D7CXF2"/>
<evidence type="ECO:0000256" key="5">
    <source>
        <dbReference type="HAMAP-Rule" id="MF_02120"/>
    </source>
</evidence>
<dbReference type="eggNOG" id="COG0019">
    <property type="taxonomic scope" value="Bacteria"/>
</dbReference>
<dbReference type="InterPro" id="IPR002986">
    <property type="entry name" value="DAP_deCOOHase_LysA"/>
</dbReference>
<protein>
    <recommendedName>
        <fullName evidence="5 6">Diaminopimelate decarboxylase</fullName>
        <shortName evidence="5">DAP decarboxylase</shortName>
        <shortName evidence="5">DAPDC</shortName>
        <ecNumber evidence="5 6">4.1.1.20</ecNumber>
    </recommendedName>
</protein>
<dbReference type="RefSeq" id="WP_013176656.1">
    <property type="nucleotide sequence ID" value="NC_014221.1"/>
</dbReference>
<dbReference type="SUPFAM" id="SSF50621">
    <property type="entry name" value="Alanine racemase C-terminal domain-like"/>
    <property type="match status" value="1"/>
</dbReference>
<dbReference type="PANTHER" id="PTHR43727">
    <property type="entry name" value="DIAMINOPIMELATE DECARBOXYLASE"/>
    <property type="match status" value="1"/>
</dbReference>
<reference evidence="11 12" key="2">
    <citation type="journal article" date="2011" name="Stand. Genomic Sci.">
        <title>Complete genome sequence of Truepera radiovictrix type strain (RQ-24).</title>
        <authorList>
            <person name="Ivanova N."/>
            <person name="Rohde C."/>
            <person name="Munk C."/>
            <person name="Nolan M."/>
            <person name="Lucas S."/>
            <person name="Del Rio T.G."/>
            <person name="Tice H."/>
            <person name="Deshpande S."/>
            <person name="Cheng J.F."/>
            <person name="Tapia R."/>
            <person name="Han C."/>
            <person name="Goodwin L."/>
            <person name="Pitluck S."/>
            <person name="Liolios K."/>
            <person name="Mavromatis K."/>
            <person name="Mikhailova N."/>
            <person name="Pati A."/>
            <person name="Chen A."/>
            <person name="Palaniappan K."/>
            <person name="Land M."/>
            <person name="Hauser L."/>
            <person name="Chang Y.J."/>
            <person name="Jeffries C.D."/>
            <person name="Brambilla E."/>
            <person name="Rohde M."/>
            <person name="Goker M."/>
            <person name="Tindall B.J."/>
            <person name="Woyke T."/>
            <person name="Bristow J."/>
            <person name="Eisen J.A."/>
            <person name="Markowitz V."/>
            <person name="Hugenholtz P."/>
            <person name="Kyrpides N.C."/>
            <person name="Klenk H.P."/>
            <person name="Lapidus A."/>
        </authorList>
    </citation>
    <scope>NUCLEOTIDE SEQUENCE [LARGE SCALE GENOMIC DNA]</scope>
    <source>
        <strain evidence="12">DSM 17093 / CIP 108686 / LMG 22925 / RQ-24</strain>
    </source>
</reference>
<feature type="binding site" evidence="5">
    <location>
        <position position="285"/>
    </location>
    <ligand>
        <name>substrate</name>
    </ligand>
</feature>
<evidence type="ECO:0000259" key="9">
    <source>
        <dbReference type="Pfam" id="PF00278"/>
    </source>
</evidence>
<dbReference type="EC" id="4.1.1.20" evidence="5 6"/>
<feature type="binding site" evidence="5">
    <location>
        <position position="344"/>
    </location>
    <ligand>
        <name>pyridoxal 5'-phosphate</name>
        <dbReference type="ChEBI" id="CHEBI:597326"/>
    </ligand>
</feature>
<feature type="modified residue" description="N6-(pyridoxal phosphate)lysine" evidence="5 7">
    <location>
        <position position="49"/>
    </location>
</feature>
<evidence type="ECO:0000256" key="3">
    <source>
        <dbReference type="ARBA" id="ARBA00022898"/>
    </source>
</evidence>
<evidence type="ECO:0000313" key="11">
    <source>
        <dbReference type="EMBL" id="ADI13276.1"/>
    </source>
</evidence>
<keyword evidence="3 5" id="KW-0663">Pyridoxal phosphate</keyword>
<feature type="binding site" evidence="5">
    <location>
        <begin position="247"/>
        <end position="250"/>
    </location>
    <ligand>
        <name>pyridoxal 5'-phosphate</name>
        <dbReference type="ChEBI" id="CHEBI:597326"/>
    </ligand>
</feature>
<feature type="binding site" evidence="5">
    <location>
        <position position="250"/>
    </location>
    <ligand>
        <name>substrate</name>
    </ligand>
</feature>
<comment type="similarity">
    <text evidence="5">Belongs to the Orn/Lys/Arg decarboxylase class-II family. LysA subfamily.</text>
</comment>
<keyword evidence="4 5" id="KW-0456">Lyase</keyword>
<dbReference type="HAMAP" id="MF_02120">
    <property type="entry name" value="LysA"/>
    <property type="match status" value="1"/>
</dbReference>
<feature type="binding site" evidence="5">
    <location>
        <position position="217"/>
    </location>
    <ligand>
        <name>pyridoxal 5'-phosphate</name>
        <dbReference type="ChEBI" id="CHEBI:597326"/>
    </ligand>
</feature>
<evidence type="ECO:0000256" key="6">
    <source>
        <dbReference type="NCBIfam" id="TIGR01048"/>
    </source>
</evidence>
<dbReference type="InterPro" id="IPR009006">
    <property type="entry name" value="Ala_racemase/Decarboxylase_C"/>
</dbReference>
<dbReference type="EMBL" id="CP002049">
    <property type="protein sequence ID" value="ADI13276.1"/>
    <property type="molecule type" value="Genomic_DNA"/>
</dbReference>
<reference evidence="12" key="1">
    <citation type="submission" date="2010-05" db="EMBL/GenBank/DDBJ databases">
        <title>The complete genome of Truepera radiovictris DSM 17093.</title>
        <authorList>
            <consortium name="US DOE Joint Genome Institute (JGI-PGF)"/>
            <person name="Lucas S."/>
            <person name="Copeland A."/>
            <person name="Lapidus A."/>
            <person name="Glavina del Rio T."/>
            <person name="Dalin E."/>
            <person name="Tice H."/>
            <person name="Bruce D."/>
            <person name="Goodwin L."/>
            <person name="Pitluck S."/>
            <person name="Kyrpides N."/>
            <person name="Mavromatis K."/>
            <person name="Ovchinnikova G."/>
            <person name="Munk A.C."/>
            <person name="Detter J.C."/>
            <person name="Han C."/>
            <person name="Tapia R."/>
            <person name="Land M."/>
            <person name="Hauser L."/>
            <person name="Markowitz V."/>
            <person name="Cheng J.-F."/>
            <person name="Hugenholtz P."/>
            <person name="Woyke T."/>
            <person name="Wu D."/>
            <person name="Tindall B."/>
            <person name="Pomrenke H.G."/>
            <person name="Brambilla E."/>
            <person name="Klenk H.-P."/>
            <person name="Eisen J.A."/>
        </authorList>
    </citation>
    <scope>NUCLEOTIDE SEQUENCE [LARGE SCALE GENOMIC DNA]</scope>
    <source>
        <strain evidence="12">DSM 17093 / CIP 108686 / LMG 22925 / RQ-24</strain>
    </source>
</reference>
<dbReference type="InterPro" id="IPR022644">
    <property type="entry name" value="De-COase2_N"/>
</dbReference>
<dbReference type="OrthoDB" id="9802241at2"/>
<feature type="active site" description="Proton donor" evidence="7">
    <location>
        <position position="315"/>
    </location>
</feature>
<evidence type="ECO:0000256" key="2">
    <source>
        <dbReference type="ARBA" id="ARBA00022793"/>
    </source>
</evidence>
<comment type="cofactor">
    <cofactor evidence="1 5 7 8">
        <name>pyridoxal 5'-phosphate</name>
        <dbReference type="ChEBI" id="CHEBI:597326"/>
    </cofactor>
</comment>
<evidence type="ECO:0000256" key="8">
    <source>
        <dbReference type="RuleBase" id="RU003738"/>
    </source>
</evidence>
<comment type="function">
    <text evidence="5">Specifically catalyzes the decarboxylation of meso-diaminopimelate (meso-DAP) to L-lysine.</text>
</comment>
<dbReference type="GO" id="GO:0030170">
    <property type="term" value="F:pyridoxal phosphate binding"/>
    <property type="evidence" value="ECO:0007669"/>
    <property type="project" value="UniProtKB-UniRule"/>
</dbReference>
<organism evidence="11 12">
    <name type="scientific">Truepera radiovictrix (strain DSM 17093 / CIP 108686 / LMG 22925 / RQ-24)</name>
    <dbReference type="NCBI Taxonomy" id="649638"/>
    <lineage>
        <taxon>Bacteria</taxon>
        <taxon>Thermotogati</taxon>
        <taxon>Deinococcota</taxon>
        <taxon>Deinococci</taxon>
        <taxon>Trueperales</taxon>
        <taxon>Trueperaceae</taxon>
        <taxon>Truepera</taxon>
    </lineage>
</organism>
<name>D7CXF2_TRURR</name>
<dbReference type="NCBIfam" id="TIGR01048">
    <property type="entry name" value="lysA"/>
    <property type="match status" value="1"/>
</dbReference>
<keyword evidence="12" id="KW-1185">Reference proteome</keyword>
<dbReference type="KEGG" id="tra:Trad_0134"/>
<comment type="subunit">
    <text evidence="5">Homodimer.</text>
</comment>
<sequence>MDPGRAALLHRIAERYSTPTYVYDLDAIGDRVARLRAALPTAELLYAVKANPCGAVLRHLAAAGLGAEVISVGELARARRAGFPEGRILLGGPRQDPPLVAAAWGVGWVSLDNPSQWRGWQRFAAREGAPRFLLRLNPGLDPRTHEHLATGAARSKFGMPFGELAALGAALGEHLAGFHVHIGSQITELGAYEPVFAQLGALLTRFPHADTLDLGGGFAVPGFALPEFSARVRAFLAQVPFRRLLLEPGRFLVAESGVLLTRVLHVKEGPVRHVIADAGMADLLRPALYGAQHPVRVLGAADGASGSADLDGPLCENADRLARGVALPALTPGTLLAVEQAGAYGFAMASNYASSLRPAEVVVAGGEVRLARRRETPDDLVQLEL</sequence>
<dbReference type="Gene3D" id="2.40.37.10">
    <property type="entry name" value="Lyase, Ornithine Decarboxylase, Chain A, domain 1"/>
    <property type="match status" value="1"/>
</dbReference>
<dbReference type="PROSITE" id="PS00878">
    <property type="entry name" value="ODR_DC_2_1"/>
    <property type="match status" value="1"/>
</dbReference>
<evidence type="ECO:0000259" key="10">
    <source>
        <dbReference type="Pfam" id="PF02784"/>
    </source>
</evidence>
<feature type="domain" description="Orn/DAP/Arg decarboxylase 2 C-terminal" evidence="9">
    <location>
        <begin position="21"/>
        <end position="342"/>
    </location>
</feature>
<dbReference type="PANTHER" id="PTHR43727:SF2">
    <property type="entry name" value="GROUP IV DECARBOXYLASE"/>
    <property type="match status" value="1"/>
</dbReference>
<feature type="binding site" evidence="5">
    <location>
        <position position="316"/>
    </location>
    <ligand>
        <name>substrate</name>
    </ligand>
</feature>
<evidence type="ECO:0000256" key="1">
    <source>
        <dbReference type="ARBA" id="ARBA00001933"/>
    </source>
</evidence>
<dbReference type="HOGENOM" id="CLU_026444_0_2_0"/>
<dbReference type="InterPro" id="IPR022643">
    <property type="entry name" value="De-COase2_C"/>
</dbReference>
<keyword evidence="5" id="KW-0028">Amino-acid biosynthesis</keyword>
<dbReference type="Proteomes" id="UP000000379">
    <property type="component" value="Chromosome"/>
</dbReference>
<dbReference type="InterPro" id="IPR029066">
    <property type="entry name" value="PLP-binding_barrel"/>
</dbReference>